<reference evidence="2 3" key="3">
    <citation type="journal article" date="2020" name="BMC Genomics">
        <title>Intraspecific diversification of the crop wild relative Brassica cretica Lam. using demographic model selection.</title>
        <authorList>
            <person name="Kioukis A."/>
            <person name="Michalopoulou V.A."/>
            <person name="Briers L."/>
            <person name="Pirintsos S."/>
            <person name="Studholme D.J."/>
            <person name="Pavlidis P."/>
            <person name="Sarris P.F."/>
        </authorList>
    </citation>
    <scope>NUCLEOTIDE SEQUENCE [LARGE SCALE GENOMIC DNA]</scope>
    <source>
        <strain evidence="3">cv. PFS-1207/04</strain>
        <strain evidence="2">PFS-1207/04</strain>
    </source>
</reference>
<dbReference type="EMBL" id="QGKY02001015">
    <property type="protein sequence ID" value="KAF2571435.1"/>
    <property type="molecule type" value="Genomic_DNA"/>
</dbReference>
<proteinExistence type="predicted"/>
<keyword evidence="3" id="KW-1185">Reference proteome</keyword>
<dbReference type="OrthoDB" id="2190947at2759"/>
<sequence>MYLPSLTVGEFPCVKRTANLSLLLADFNQLLKHRRRPLRFWETRYVNRDGKLTVIDRGYPRDFIEVGRVVVQLKREDETLLNPAITSSNITSRSFTCGESWYRDILESEEAGISESEGSETSCHKFNRWNFFKVRLRWQEEVISKSSLSLLLIFLDIASASTAGDLFASARRHPRGSFAAGSTRSATVLAFQVVFSANNLTNCPF</sequence>
<dbReference type="EMBL" id="QGKV02000759">
    <property type="protein sequence ID" value="KAF3567882.1"/>
    <property type="molecule type" value="Genomic_DNA"/>
</dbReference>
<organism evidence="1">
    <name type="scientific">Brassica cretica</name>
    <name type="common">Mustard</name>
    <dbReference type="NCBI Taxonomy" id="69181"/>
    <lineage>
        <taxon>Eukaryota</taxon>
        <taxon>Viridiplantae</taxon>
        <taxon>Streptophyta</taxon>
        <taxon>Embryophyta</taxon>
        <taxon>Tracheophyta</taxon>
        <taxon>Spermatophyta</taxon>
        <taxon>Magnoliopsida</taxon>
        <taxon>eudicotyledons</taxon>
        <taxon>Gunneridae</taxon>
        <taxon>Pentapetalae</taxon>
        <taxon>rosids</taxon>
        <taxon>malvids</taxon>
        <taxon>Brassicales</taxon>
        <taxon>Brassicaceae</taxon>
        <taxon>Brassiceae</taxon>
        <taxon>Brassica</taxon>
    </lineage>
</organism>
<evidence type="ECO:0000313" key="2">
    <source>
        <dbReference type="EMBL" id="KAF3567882.1"/>
    </source>
</evidence>
<dbReference type="Proteomes" id="UP000266723">
    <property type="component" value="Unassembled WGS sequence"/>
</dbReference>
<dbReference type="AlphaFoldDB" id="A0A8S9IPC8"/>
<name>A0A8S9IPC8_BRACR</name>
<gene>
    <name evidence="2" type="ORF">DY000_02015560</name>
    <name evidence="1" type="ORF">F2Q70_00003674</name>
</gene>
<accession>A0A8S9IPC8</accession>
<reference evidence="1" key="1">
    <citation type="submission" date="2019-12" db="EMBL/GenBank/DDBJ databases">
        <title>Genome sequencing and annotation of Brassica cretica.</title>
        <authorList>
            <person name="Studholme D.J."/>
            <person name="Sarris P.F."/>
        </authorList>
    </citation>
    <scope>NUCLEOTIDE SEQUENCE</scope>
    <source>
        <strain evidence="1">PFS-102/07</strain>
        <tissue evidence="1">Leaf</tissue>
    </source>
</reference>
<evidence type="ECO:0000313" key="3">
    <source>
        <dbReference type="Proteomes" id="UP000266723"/>
    </source>
</evidence>
<evidence type="ECO:0000313" key="1">
    <source>
        <dbReference type="EMBL" id="KAF2571435.1"/>
    </source>
</evidence>
<reference evidence="2" key="2">
    <citation type="submission" date="2019-12" db="EMBL/GenBank/DDBJ databases">
        <authorList>
            <person name="Studholme D.J."/>
            <person name="Sarris P."/>
        </authorList>
    </citation>
    <scope>NUCLEOTIDE SEQUENCE</scope>
    <source>
        <strain evidence="2">PFS-1207/04</strain>
        <tissue evidence="2">Leaf</tissue>
    </source>
</reference>
<protein>
    <submittedName>
        <fullName evidence="1">Uncharacterized protein</fullName>
    </submittedName>
</protein>
<comment type="caution">
    <text evidence="1">The sequence shown here is derived from an EMBL/GenBank/DDBJ whole genome shotgun (WGS) entry which is preliminary data.</text>
</comment>